<evidence type="ECO:0000313" key="2">
    <source>
        <dbReference type="EMBL" id="ARJ50961.1"/>
    </source>
</evidence>
<evidence type="ECO:0000313" key="3">
    <source>
        <dbReference type="Proteomes" id="UP000242864"/>
    </source>
</evidence>
<dbReference type="SUPFAM" id="SSF47413">
    <property type="entry name" value="lambda repressor-like DNA-binding domains"/>
    <property type="match status" value="1"/>
</dbReference>
<dbReference type="Pfam" id="PF13443">
    <property type="entry name" value="HTH_26"/>
    <property type="match status" value="1"/>
</dbReference>
<dbReference type="RefSeq" id="WP_085237436.1">
    <property type="nucleotide sequence ID" value="NZ_CP020773.1"/>
</dbReference>
<sequence length="75" mass="8541">MKNNFRIIIAKKKLKIADVHDATGISRNTLYGLYKETTKNPDTITIMKICHFLNVTPNDLLVVKEVNDHATTTKQ</sequence>
<feature type="domain" description="HTH cro/C1-type" evidence="1">
    <location>
        <begin position="5"/>
        <end position="60"/>
    </location>
</feature>
<name>A0AAC9RPA6_9STAP</name>
<reference evidence="2 3" key="1">
    <citation type="submission" date="2017-04" db="EMBL/GenBank/DDBJ databases">
        <authorList>
            <person name="Veseli I.A."/>
            <person name="Tang C."/>
            <person name="Pombert J.-F."/>
        </authorList>
    </citation>
    <scope>NUCLEOTIDE SEQUENCE [LARGE SCALE GENOMIC DNA]</scope>
    <source>
        <strain evidence="2 3">ATCC 700373</strain>
    </source>
</reference>
<protein>
    <submittedName>
        <fullName evidence="2">Transcriptional regulator</fullName>
    </submittedName>
</protein>
<accession>A0AAC9RPA6</accession>
<dbReference type="Proteomes" id="UP000242864">
    <property type="component" value="Chromosome"/>
</dbReference>
<dbReference type="Gene3D" id="1.10.260.40">
    <property type="entry name" value="lambda repressor-like DNA-binding domains"/>
    <property type="match status" value="1"/>
</dbReference>
<evidence type="ECO:0000259" key="1">
    <source>
        <dbReference type="PROSITE" id="PS50943"/>
    </source>
</evidence>
<dbReference type="InterPro" id="IPR010982">
    <property type="entry name" value="Lambda_DNA-bd_dom_sf"/>
</dbReference>
<dbReference type="AlphaFoldDB" id="A0AAC9RPA6"/>
<proteinExistence type="predicted"/>
<dbReference type="InterPro" id="IPR001387">
    <property type="entry name" value="Cro/C1-type_HTH"/>
</dbReference>
<organism evidence="2 3">
    <name type="scientific">Staphylococcus lutrae</name>
    <dbReference type="NCBI Taxonomy" id="155085"/>
    <lineage>
        <taxon>Bacteria</taxon>
        <taxon>Bacillati</taxon>
        <taxon>Bacillota</taxon>
        <taxon>Bacilli</taxon>
        <taxon>Bacillales</taxon>
        <taxon>Staphylococcaceae</taxon>
        <taxon>Staphylococcus</taxon>
    </lineage>
</organism>
<keyword evidence="3" id="KW-1185">Reference proteome</keyword>
<dbReference type="KEGG" id="slz:B5P37_06315"/>
<dbReference type="EMBL" id="CP020773">
    <property type="protein sequence ID" value="ARJ50961.1"/>
    <property type="molecule type" value="Genomic_DNA"/>
</dbReference>
<dbReference type="PROSITE" id="PS50943">
    <property type="entry name" value="HTH_CROC1"/>
    <property type="match status" value="1"/>
</dbReference>
<dbReference type="CDD" id="cd00093">
    <property type="entry name" value="HTH_XRE"/>
    <property type="match status" value="1"/>
</dbReference>
<gene>
    <name evidence="2" type="ORF">B5P37_06315</name>
</gene>
<dbReference type="GO" id="GO:0003677">
    <property type="term" value="F:DNA binding"/>
    <property type="evidence" value="ECO:0007669"/>
    <property type="project" value="InterPro"/>
</dbReference>